<evidence type="ECO:0000313" key="2">
    <source>
        <dbReference type="Proteomes" id="UP000187404"/>
    </source>
</evidence>
<dbReference type="Proteomes" id="UP000187404">
    <property type="component" value="Unassembled WGS sequence"/>
</dbReference>
<name>A0A1Q9JER8_9FIRM</name>
<organism evidence="1 2">
    <name type="scientific">Hornefia porci</name>
    <dbReference type="NCBI Taxonomy" id="2652292"/>
    <lineage>
        <taxon>Bacteria</taxon>
        <taxon>Bacillati</taxon>
        <taxon>Bacillota</taxon>
        <taxon>Clostridia</taxon>
        <taxon>Peptostreptococcales</taxon>
        <taxon>Anaerovoracaceae</taxon>
        <taxon>Hornefia</taxon>
    </lineage>
</organism>
<dbReference type="EMBL" id="MJIE01000001">
    <property type="protein sequence ID" value="OLR54627.1"/>
    <property type="molecule type" value="Genomic_DNA"/>
</dbReference>
<reference evidence="1 2" key="1">
    <citation type="journal article" date="2016" name="Appl. Environ. Microbiol.">
        <title>Function and Phylogeny of Bacterial Butyryl Coenzyme A:Acetate Transferases and Their Diversity in the Proximal Colon of Swine.</title>
        <authorList>
            <person name="Trachsel J."/>
            <person name="Bayles D.O."/>
            <person name="Looft T."/>
            <person name="Levine U.Y."/>
            <person name="Allen H.K."/>
        </authorList>
    </citation>
    <scope>NUCLEOTIDE SEQUENCE [LARGE SCALE GENOMIC DNA]</scope>
    <source>
        <strain evidence="1 2">68-3-10</strain>
    </source>
</reference>
<keyword evidence="2" id="KW-1185">Reference proteome</keyword>
<proteinExistence type="predicted"/>
<evidence type="ECO:0000313" key="1">
    <source>
        <dbReference type="EMBL" id="OLR54627.1"/>
    </source>
</evidence>
<accession>A0A1Q9JER8</accession>
<sequence>MKRNVFSTPTPDAILLTVKLSPISAVLTLQHETLKDLNSLSVSFFNLDVYANGIADTNSGMSFFR</sequence>
<gene>
    <name evidence="1" type="ORF">BHK98_00070</name>
</gene>
<dbReference type="AlphaFoldDB" id="A0A1Q9JER8"/>
<comment type="caution">
    <text evidence="1">The sequence shown here is derived from an EMBL/GenBank/DDBJ whole genome shotgun (WGS) entry which is preliminary data.</text>
</comment>
<protein>
    <submittedName>
        <fullName evidence="1">Uncharacterized protein</fullName>
    </submittedName>
</protein>